<keyword evidence="1" id="KW-0732">Signal</keyword>
<organism evidence="2 3">
    <name type="scientific">Fusicatenibacter faecihominis</name>
    <dbReference type="NCBI Taxonomy" id="2881276"/>
    <lineage>
        <taxon>Bacteria</taxon>
        <taxon>Bacillati</taxon>
        <taxon>Bacillota</taxon>
        <taxon>Clostridia</taxon>
        <taxon>Lachnospirales</taxon>
        <taxon>Lachnospiraceae</taxon>
        <taxon>Fusicatenibacter</taxon>
    </lineage>
</organism>
<gene>
    <name evidence="2" type="ORF">LKD71_10655</name>
</gene>
<evidence type="ECO:0000256" key="1">
    <source>
        <dbReference type="SAM" id="SignalP"/>
    </source>
</evidence>
<comment type="caution">
    <text evidence="2">The sequence shown here is derived from an EMBL/GenBank/DDBJ whole genome shotgun (WGS) entry which is preliminary data.</text>
</comment>
<proteinExistence type="predicted"/>
<keyword evidence="3" id="KW-1185">Reference proteome</keyword>
<dbReference type="Proteomes" id="UP001197875">
    <property type="component" value="Unassembled WGS sequence"/>
</dbReference>
<evidence type="ECO:0008006" key="4">
    <source>
        <dbReference type="Google" id="ProtNLM"/>
    </source>
</evidence>
<protein>
    <recommendedName>
        <fullName evidence="4">The GLUG motif</fullName>
    </recommendedName>
</protein>
<sequence length="712" mass="74720">MKKKWIAAVLCFSVLTTLTGPFVKADDTVQEESILEKYEHQHRDIGEAVYREAAFAFAGGDGSESSPYEISSAEELQYLAELLAEDALSDYRGKYYILTADISLNDVSNYENWGEQRPSYDWKTIGTKAAFTGVFDGNGHTISGLYLNRDIEENNTDASVDYCGLFADVYQGTIKNLNLTNVYIEVSGDSSRVGGIAGMASKTQILDCTVDGTLIGYDGYYGGIAGSASGTISGCEFSGSVSAAKNLQNSQSGQAYVGGIAGDFSSAVVGTGDESADDFEGIINCVNKGTIEIENGYQSALAAGGIAGSNSARITGCTNEGTVEAKAAAEDREELGTAALSIGGIAGSFVVAVLGEDGVLSGCENTGTVMSDSANTGGIVGTVDLSDPRYAVTIENCKNTGKVFSANHYYAGIAADIGVKADNTLTIAGCTNETDFTEGEGAGIVYELVMQKGNMLLSGNVNHGTITSSGQNAAGILCYTANMGDDWQLNIEDCENTADISSEGNVGGIAGFTAYYKTDEAGSSFNIQNCKNSGNLSSTTTNGYIGGILAVDGFMQTQTTIDSCENSGTISFTKSWVMQENELKTENDDGEKEDASLFTLSVMGGGIVGRIGEAVMLSVDADKPDGQEINKKDALVRISNCVNTGALSYEEPQKGDGVTEEDLQKAAETYWKASMGGILGDCSCTNGYSVNFENCTYNTERGIGNTELPDIE</sequence>
<dbReference type="AlphaFoldDB" id="A0AAE3DTH0"/>
<dbReference type="Gene3D" id="2.160.20.110">
    <property type="match status" value="3"/>
</dbReference>
<evidence type="ECO:0000313" key="3">
    <source>
        <dbReference type="Proteomes" id="UP001197875"/>
    </source>
</evidence>
<dbReference type="EMBL" id="JAJEPR010000017">
    <property type="protein sequence ID" value="MCC2190261.1"/>
    <property type="molecule type" value="Genomic_DNA"/>
</dbReference>
<reference evidence="2 3" key="1">
    <citation type="submission" date="2021-10" db="EMBL/GenBank/DDBJ databases">
        <title>Anaerobic single-cell dispensing facilitates the cultivation of human gut bacteria.</title>
        <authorList>
            <person name="Afrizal A."/>
        </authorList>
    </citation>
    <scope>NUCLEOTIDE SEQUENCE [LARGE SCALE GENOMIC DNA]</scope>
    <source>
        <strain evidence="2 3">CLA-AA-H277</strain>
    </source>
</reference>
<feature type="signal peptide" evidence="1">
    <location>
        <begin position="1"/>
        <end position="25"/>
    </location>
</feature>
<dbReference type="RefSeq" id="WP_227615392.1">
    <property type="nucleotide sequence ID" value="NZ_JAJEPR010000017.1"/>
</dbReference>
<name>A0AAE3DTH0_9FIRM</name>
<evidence type="ECO:0000313" key="2">
    <source>
        <dbReference type="EMBL" id="MCC2190261.1"/>
    </source>
</evidence>
<accession>A0AAE3DTH0</accession>
<feature type="chain" id="PRO_5042017022" description="The GLUG motif" evidence="1">
    <location>
        <begin position="26"/>
        <end position="712"/>
    </location>
</feature>